<dbReference type="NCBIfam" id="NF003676">
    <property type="entry name" value="PRK05303.1"/>
    <property type="match status" value="1"/>
</dbReference>
<evidence type="ECO:0000313" key="7">
    <source>
        <dbReference type="EMBL" id="AUM12966.1"/>
    </source>
</evidence>
<gene>
    <name evidence="6" type="primary">flgI</name>
    <name evidence="7" type="ORF">Kalk_11250</name>
</gene>
<evidence type="ECO:0000256" key="2">
    <source>
        <dbReference type="ARBA" id="ARBA00004117"/>
    </source>
</evidence>
<comment type="similarity">
    <text evidence="3 6">Belongs to the FlgI family.</text>
</comment>
<accession>A0A2K9LKT1</accession>
<dbReference type="AlphaFoldDB" id="A0A2K9LKT1"/>
<comment type="subunit">
    <text evidence="6">The basal body constitutes a major portion of the flagellar organelle and consists of four rings (L,P,S, and M) mounted on a central rod.</text>
</comment>
<reference evidence="8" key="1">
    <citation type="submission" date="2017-08" db="EMBL/GenBank/DDBJ databases">
        <title>Direct submision.</title>
        <authorList>
            <person name="Kim S.-J."/>
            <person name="Rhee S.-K."/>
        </authorList>
    </citation>
    <scope>NUCLEOTIDE SEQUENCE [LARGE SCALE GENOMIC DNA]</scope>
    <source>
        <strain evidence="8">GI5</strain>
    </source>
</reference>
<feature type="signal peptide" evidence="6">
    <location>
        <begin position="1"/>
        <end position="21"/>
    </location>
</feature>
<dbReference type="InterPro" id="IPR001782">
    <property type="entry name" value="Flag_FlgI"/>
</dbReference>
<keyword evidence="7" id="KW-0966">Cell projection</keyword>
<evidence type="ECO:0000256" key="1">
    <source>
        <dbReference type="ARBA" id="ARBA00002591"/>
    </source>
</evidence>
<keyword evidence="4 6" id="KW-0732">Signal</keyword>
<proteinExistence type="inferred from homology"/>
<dbReference type="PANTHER" id="PTHR30381">
    <property type="entry name" value="FLAGELLAR P-RING PERIPLASMIC PROTEIN FLGI"/>
    <property type="match status" value="1"/>
</dbReference>
<dbReference type="KEGG" id="kak:Kalk_11250"/>
<dbReference type="GO" id="GO:0071973">
    <property type="term" value="P:bacterial-type flagellum-dependent cell motility"/>
    <property type="evidence" value="ECO:0007669"/>
    <property type="project" value="InterPro"/>
</dbReference>
<dbReference type="PANTHER" id="PTHR30381:SF0">
    <property type="entry name" value="FLAGELLAR P-RING PROTEIN"/>
    <property type="match status" value="1"/>
</dbReference>
<evidence type="ECO:0000256" key="6">
    <source>
        <dbReference type="HAMAP-Rule" id="MF_00416"/>
    </source>
</evidence>
<keyword evidence="7" id="KW-0282">Flagellum</keyword>
<evidence type="ECO:0000313" key="8">
    <source>
        <dbReference type="Proteomes" id="UP000235116"/>
    </source>
</evidence>
<dbReference type="RefSeq" id="WP_101894345.1">
    <property type="nucleotide sequence ID" value="NZ_CP022684.1"/>
</dbReference>
<comment type="subcellular location">
    <subcellularLocation>
        <location evidence="2 6">Bacterial flagellum basal body</location>
    </subcellularLocation>
</comment>
<keyword evidence="7" id="KW-0969">Cilium</keyword>
<name>A0A2K9LKT1_9GAMM</name>
<dbReference type="Pfam" id="PF02119">
    <property type="entry name" value="FlgI"/>
    <property type="match status" value="1"/>
</dbReference>
<evidence type="ECO:0000256" key="5">
    <source>
        <dbReference type="ARBA" id="ARBA00023143"/>
    </source>
</evidence>
<dbReference type="GO" id="GO:0009428">
    <property type="term" value="C:bacterial-type flagellum basal body, distal rod, P ring"/>
    <property type="evidence" value="ECO:0007669"/>
    <property type="project" value="InterPro"/>
</dbReference>
<dbReference type="Proteomes" id="UP000235116">
    <property type="component" value="Chromosome"/>
</dbReference>
<sequence length="371" mass="39316" precursor="true">MIKNLFICTCCFLMISTPVSGFSATRLKEIARVEGVRDNHVVGYGIVVGLSGTGDSSRSKATLQSVSNALFEFGVKIDESEVHSRNVAAVIVTAKLPPFTNQGDYLDVSVSSMGDARSLVGGTLLLTPLKAPNNIVYALAQGQVSTGAFQYDLNGNLVQKNHTTVGRVPNGAQVERSVNTSLVGEDGVLYLILEHPDFTTAGRVVDAIRQNLGLNDVKAIHAGKIAIKVNPDVDSVSLIRDIENTSVEPDRKAIVVINERTGTVVSGGDVEIDDVTISHGNLKVIITTDYNVSQPSAFLGRASPGVRTMVVPDTEIEVEESLASAIDLPQGTSISDLVAALRQINTSTRDVIVILQAIKSAGALNAELLVQ</sequence>
<protein>
    <recommendedName>
        <fullName evidence="6">Flagellar P-ring protein</fullName>
    </recommendedName>
    <alternativeName>
        <fullName evidence="6">Basal body P-ring protein</fullName>
    </alternativeName>
</protein>
<feature type="chain" id="PRO_5015012948" description="Flagellar P-ring protein" evidence="6">
    <location>
        <begin position="22"/>
        <end position="371"/>
    </location>
</feature>
<keyword evidence="8" id="KW-1185">Reference proteome</keyword>
<evidence type="ECO:0000256" key="4">
    <source>
        <dbReference type="ARBA" id="ARBA00022729"/>
    </source>
</evidence>
<keyword evidence="5 6" id="KW-0975">Bacterial flagellum</keyword>
<dbReference type="PRINTS" id="PR01010">
    <property type="entry name" value="FLGPRINGFLGI"/>
</dbReference>
<dbReference type="GO" id="GO:0030288">
    <property type="term" value="C:outer membrane-bounded periplasmic space"/>
    <property type="evidence" value="ECO:0007669"/>
    <property type="project" value="InterPro"/>
</dbReference>
<dbReference type="HAMAP" id="MF_00416">
    <property type="entry name" value="FlgI"/>
    <property type="match status" value="1"/>
</dbReference>
<dbReference type="OrthoDB" id="9786431at2"/>
<organism evidence="7 8">
    <name type="scientific">Ketobacter alkanivorans</name>
    <dbReference type="NCBI Taxonomy" id="1917421"/>
    <lineage>
        <taxon>Bacteria</taxon>
        <taxon>Pseudomonadati</taxon>
        <taxon>Pseudomonadota</taxon>
        <taxon>Gammaproteobacteria</taxon>
        <taxon>Pseudomonadales</taxon>
        <taxon>Ketobacteraceae</taxon>
        <taxon>Ketobacter</taxon>
    </lineage>
</organism>
<comment type="function">
    <text evidence="1 6">Assembles around the rod to form the L-ring and probably protects the motor/basal body from shearing forces during rotation.</text>
</comment>
<evidence type="ECO:0000256" key="3">
    <source>
        <dbReference type="ARBA" id="ARBA00008994"/>
    </source>
</evidence>
<dbReference type="EMBL" id="CP022684">
    <property type="protein sequence ID" value="AUM12966.1"/>
    <property type="molecule type" value="Genomic_DNA"/>
</dbReference>
<dbReference type="GO" id="GO:0005198">
    <property type="term" value="F:structural molecule activity"/>
    <property type="evidence" value="ECO:0007669"/>
    <property type="project" value="InterPro"/>
</dbReference>